<dbReference type="SMART" id="SM00091">
    <property type="entry name" value="PAS"/>
    <property type="match status" value="3"/>
</dbReference>
<evidence type="ECO:0000256" key="5">
    <source>
        <dbReference type="ARBA" id="ARBA00022777"/>
    </source>
</evidence>
<dbReference type="Gene3D" id="3.40.50.2300">
    <property type="match status" value="1"/>
</dbReference>
<keyword evidence="5" id="KW-0418">Kinase</keyword>
<dbReference type="InterPro" id="IPR000700">
    <property type="entry name" value="PAS-assoc_C"/>
</dbReference>
<dbReference type="InterPro" id="IPR001610">
    <property type="entry name" value="PAC"/>
</dbReference>
<keyword evidence="3 7" id="KW-0597">Phosphoprotein</keyword>
<dbReference type="GeneID" id="91110806"/>
<sequence>MTGDDGPRPDSTFLPDAKTVDVLHIDDDSSFADLVATFLEREHEAFTVHTETDPRDALAVLETSERSVDCVVCDYDMPGLDGLEVLERVRDAHPDLPFILYTGKGSEEIASEAISAGVTDYLQKTGSTEQYSVLANRILNAIEGYWAERYLNRGLEAIETAQDGISILNEDGYIEYANTACAERLGYTREELVGRHFETLYHDDDVEDVYDVFLPEARDGRWHGTTTFVRKDGTELDIEHTLSYTEDSSLICTLSPQPTIDADTTNLSAKEQAMDEAPIGILLTDPHQEDNPIIYANNEFTELTGYEKRDVIGRNCRFLQGEATEDEPVQTLRTAIDSRESATVELRNYRKDGTEFWNRVRVAPLFDDDGEINLFVGFQDDITERKQYEQQLQSHSARLEALFEHSPDMFAVHDIDGVIRDVNQRMCDELGYTESELLGRKVWDIDPTADPDRASSFWETLPPNTPHRFEGELERKDGSTFPIEVHLIRLNLDGQDRFVAMDRDISDQKQRERELVQQNERLDRFTSVVSHDLRNPLQVAEGRLELLQEDCDSDHIDEIDHALGRMDALIEDLLALAQAGEEAMDLEPVWLPELVESCWETLPETTATLTIETERTVKADRDQLRQLVMNLLRNAIEHGGSDVTVTVGDTGDGFYVADDGAGLPESVSGSVFEAGYTTADEGTGFGLSIVEEVASRHGWKISAANGRNGGARFEITTTC</sequence>
<dbReference type="PROSITE" id="PS50112">
    <property type="entry name" value="PAS"/>
    <property type="match status" value="3"/>
</dbReference>
<evidence type="ECO:0000313" key="12">
    <source>
        <dbReference type="EMBL" id="XCF18134.1"/>
    </source>
</evidence>
<dbReference type="KEGG" id="hanx:ABSL23_16610"/>
<feature type="domain" description="Response regulatory" evidence="9">
    <location>
        <begin position="21"/>
        <end position="139"/>
    </location>
</feature>
<dbReference type="InterPro" id="IPR004358">
    <property type="entry name" value="Sig_transdc_His_kin-like_C"/>
</dbReference>
<dbReference type="SUPFAM" id="SSF55874">
    <property type="entry name" value="ATPase domain of HSP90 chaperone/DNA topoisomerase II/histidine kinase"/>
    <property type="match status" value="1"/>
</dbReference>
<dbReference type="PROSITE" id="PS50113">
    <property type="entry name" value="PAC"/>
    <property type="match status" value="2"/>
</dbReference>
<dbReference type="Gene3D" id="3.30.565.10">
    <property type="entry name" value="Histidine kinase-like ATPase, C-terminal domain"/>
    <property type="match status" value="1"/>
</dbReference>
<dbReference type="EC" id="2.7.13.3" evidence="2"/>
<dbReference type="SUPFAM" id="SSF47384">
    <property type="entry name" value="Homodimeric domain of signal transducing histidine kinase"/>
    <property type="match status" value="1"/>
</dbReference>
<dbReference type="InterPro" id="IPR036890">
    <property type="entry name" value="HATPase_C_sf"/>
</dbReference>
<keyword evidence="4" id="KW-0808">Transferase</keyword>
<dbReference type="PROSITE" id="PS50109">
    <property type="entry name" value="HIS_KIN"/>
    <property type="match status" value="1"/>
</dbReference>
<dbReference type="CDD" id="cd00156">
    <property type="entry name" value="REC"/>
    <property type="match status" value="1"/>
</dbReference>
<dbReference type="PANTHER" id="PTHR43711">
    <property type="entry name" value="TWO-COMPONENT HISTIDINE KINASE"/>
    <property type="match status" value="1"/>
</dbReference>
<proteinExistence type="predicted"/>
<dbReference type="GO" id="GO:0000155">
    <property type="term" value="F:phosphorelay sensor kinase activity"/>
    <property type="evidence" value="ECO:0007669"/>
    <property type="project" value="InterPro"/>
</dbReference>
<feature type="domain" description="PAS" evidence="10">
    <location>
        <begin position="266"/>
        <end position="339"/>
    </location>
</feature>
<keyword evidence="12" id="KW-0614">Plasmid</keyword>
<evidence type="ECO:0000256" key="2">
    <source>
        <dbReference type="ARBA" id="ARBA00012438"/>
    </source>
</evidence>
<dbReference type="CDD" id="cd00130">
    <property type="entry name" value="PAS"/>
    <property type="match status" value="3"/>
</dbReference>
<feature type="modified residue" description="4-aspartylphosphate" evidence="7">
    <location>
        <position position="74"/>
    </location>
</feature>
<dbReference type="SUPFAM" id="SSF52172">
    <property type="entry name" value="CheY-like"/>
    <property type="match status" value="1"/>
</dbReference>
<dbReference type="SMART" id="SM00448">
    <property type="entry name" value="REC"/>
    <property type="match status" value="1"/>
</dbReference>
<geneLocation type="plasmid" evidence="12">
    <name>pNMX12-1_211</name>
</geneLocation>
<evidence type="ECO:0000259" key="8">
    <source>
        <dbReference type="PROSITE" id="PS50109"/>
    </source>
</evidence>
<dbReference type="InterPro" id="IPR050736">
    <property type="entry name" value="Sensor_HK_Regulatory"/>
</dbReference>
<dbReference type="RefSeq" id="WP_353635465.1">
    <property type="nucleotide sequence ID" value="NZ_CP159205.1"/>
</dbReference>
<comment type="catalytic activity">
    <reaction evidence="1">
        <text>ATP + protein L-histidine = ADP + protein N-phospho-L-histidine.</text>
        <dbReference type="EC" id="2.7.13.3"/>
    </reaction>
</comment>
<keyword evidence="6" id="KW-0902">Two-component regulatory system</keyword>
<dbReference type="InterPro" id="IPR035965">
    <property type="entry name" value="PAS-like_dom_sf"/>
</dbReference>
<evidence type="ECO:0000259" key="10">
    <source>
        <dbReference type="PROSITE" id="PS50112"/>
    </source>
</evidence>
<dbReference type="PROSITE" id="PS50110">
    <property type="entry name" value="RESPONSE_REGULATORY"/>
    <property type="match status" value="1"/>
</dbReference>
<dbReference type="InterPro" id="IPR003594">
    <property type="entry name" value="HATPase_dom"/>
</dbReference>
<protein>
    <recommendedName>
        <fullName evidence="2">histidine kinase</fullName>
        <ecNumber evidence="2">2.7.13.3</ecNumber>
    </recommendedName>
</protein>
<dbReference type="InterPro" id="IPR003661">
    <property type="entry name" value="HisK_dim/P_dom"/>
</dbReference>
<dbReference type="Pfam" id="PF00512">
    <property type="entry name" value="HisKA"/>
    <property type="match status" value="1"/>
</dbReference>
<evidence type="ECO:0000256" key="6">
    <source>
        <dbReference type="ARBA" id="ARBA00023012"/>
    </source>
</evidence>
<dbReference type="SUPFAM" id="SSF55785">
    <property type="entry name" value="PYP-like sensor domain (PAS domain)"/>
    <property type="match status" value="3"/>
</dbReference>
<dbReference type="NCBIfam" id="TIGR00229">
    <property type="entry name" value="sensory_box"/>
    <property type="match status" value="3"/>
</dbReference>
<dbReference type="InterPro" id="IPR000014">
    <property type="entry name" value="PAS"/>
</dbReference>
<dbReference type="Gene3D" id="1.10.287.130">
    <property type="match status" value="1"/>
</dbReference>
<feature type="domain" description="PAC" evidence="11">
    <location>
        <begin position="467"/>
        <end position="517"/>
    </location>
</feature>
<name>A0AAU8CGI9_9EURY</name>
<feature type="domain" description="PAS" evidence="10">
    <location>
        <begin position="147"/>
        <end position="221"/>
    </location>
</feature>
<feature type="domain" description="Histidine kinase" evidence="8">
    <location>
        <begin position="528"/>
        <end position="719"/>
    </location>
</feature>
<dbReference type="Pfam" id="PF13426">
    <property type="entry name" value="PAS_9"/>
    <property type="match status" value="3"/>
</dbReference>
<reference evidence="12" key="1">
    <citation type="submission" date="2024-06" db="EMBL/GenBank/DDBJ databases">
        <title>Genome Sequence of an extremely halophilic archaeon isolated from Permian era halite, Salado Formation, Carlsbad, New Mexico: Halobacterium sp. strain NMX12-1.</title>
        <authorList>
            <person name="Sotoa L."/>
            <person name="DasSarma P."/>
            <person name="Anton B.P."/>
            <person name="Vincze T."/>
            <person name="Verma I."/>
            <person name="Eralp B."/>
            <person name="Powers D.W."/>
            <person name="Dozier B.L."/>
            <person name="Roberts R.J."/>
            <person name="DasSarma S."/>
        </authorList>
    </citation>
    <scope>NUCLEOTIDE SEQUENCE</scope>
    <source>
        <strain evidence="12">NMX12-1</strain>
        <plasmid evidence="12">pNMX12-1_211</plasmid>
    </source>
</reference>
<feature type="domain" description="PAS" evidence="10">
    <location>
        <begin position="395"/>
        <end position="452"/>
    </location>
</feature>
<dbReference type="InterPro" id="IPR005467">
    <property type="entry name" value="His_kinase_dom"/>
</dbReference>
<dbReference type="AlphaFoldDB" id="A0AAU8CGI9"/>
<evidence type="ECO:0000256" key="1">
    <source>
        <dbReference type="ARBA" id="ARBA00000085"/>
    </source>
</evidence>
<dbReference type="InterPro" id="IPR036097">
    <property type="entry name" value="HisK_dim/P_sf"/>
</dbReference>
<dbReference type="PRINTS" id="PR00344">
    <property type="entry name" value="BCTRLSENSOR"/>
</dbReference>
<dbReference type="InterPro" id="IPR011006">
    <property type="entry name" value="CheY-like_superfamily"/>
</dbReference>
<dbReference type="SMART" id="SM00086">
    <property type="entry name" value="PAC"/>
    <property type="match status" value="2"/>
</dbReference>
<evidence type="ECO:0000259" key="11">
    <source>
        <dbReference type="PROSITE" id="PS50113"/>
    </source>
</evidence>
<evidence type="ECO:0000259" key="9">
    <source>
        <dbReference type="PROSITE" id="PS50110"/>
    </source>
</evidence>
<dbReference type="EMBL" id="CP159205">
    <property type="protein sequence ID" value="XCF18134.1"/>
    <property type="molecule type" value="Genomic_DNA"/>
</dbReference>
<dbReference type="SMART" id="SM00387">
    <property type="entry name" value="HATPase_c"/>
    <property type="match status" value="1"/>
</dbReference>
<evidence type="ECO:0000256" key="7">
    <source>
        <dbReference type="PROSITE-ProRule" id="PRU00169"/>
    </source>
</evidence>
<feature type="domain" description="PAC" evidence="11">
    <location>
        <begin position="342"/>
        <end position="394"/>
    </location>
</feature>
<gene>
    <name evidence="12" type="ORF">ABSL23_16610</name>
</gene>
<dbReference type="Pfam" id="PF02518">
    <property type="entry name" value="HATPase_c"/>
    <property type="match status" value="1"/>
</dbReference>
<dbReference type="SMART" id="SM00388">
    <property type="entry name" value="HisKA"/>
    <property type="match status" value="1"/>
</dbReference>
<dbReference type="CDD" id="cd00082">
    <property type="entry name" value="HisKA"/>
    <property type="match status" value="1"/>
</dbReference>
<dbReference type="PANTHER" id="PTHR43711:SF1">
    <property type="entry name" value="HISTIDINE KINASE 1"/>
    <property type="match status" value="1"/>
</dbReference>
<accession>A0AAU8CGI9</accession>
<organism evidence="12">
    <name type="scientific">Halobacterium sp. NMX12-1</name>
    <dbReference type="NCBI Taxonomy" id="3166650"/>
    <lineage>
        <taxon>Archaea</taxon>
        <taxon>Methanobacteriati</taxon>
        <taxon>Methanobacteriota</taxon>
        <taxon>Stenosarchaea group</taxon>
        <taxon>Halobacteria</taxon>
        <taxon>Halobacteriales</taxon>
        <taxon>Halobacteriaceae</taxon>
        <taxon>Halobacterium</taxon>
    </lineage>
</organism>
<evidence type="ECO:0000256" key="4">
    <source>
        <dbReference type="ARBA" id="ARBA00022679"/>
    </source>
</evidence>
<evidence type="ECO:0000256" key="3">
    <source>
        <dbReference type="ARBA" id="ARBA00022553"/>
    </source>
</evidence>
<dbReference type="Gene3D" id="3.30.450.20">
    <property type="entry name" value="PAS domain"/>
    <property type="match status" value="3"/>
</dbReference>
<dbReference type="Pfam" id="PF00072">
    <property type="entry name" value="Response_reg"/>
    <property type="match status" value="1"/>
</dbReference>
<dbReference type="InterPro" id="IPR001789">
    <property type="entry name" value="Sig_transdc_resp-reg_receiver"/>
</dbReference>